<protein>
    <recommendedName>
        <fullName evidence="3">MYND-type domain-containing protein</fullName>
    </recommendedName>
</protein>
<accession>A0A8H6X2A5</accession>
<name>A0A8H6X2A5_9AGAR</name>
<dbReference type="EMBL" id="JACAZI010000031">
    <property type="protein sequence ID" value="KAF7332954.1"/>
    <property type="molecule type" value="Genomic_DNA"/>
</dbReference>
<sequence>MTFDPFADPLINGAMNDAMKQFYGDKAPDPARTRLVKCTFIRDMADKLVKEKKYKDASATYIMAAAALIGRDLPIQPNGPFHLPEYEQLEPAMALQDMMLCLNNTAESLVKLRRYKEVGGLNPIVKANIHKLQALWFTSEVEVVVRNVQIESTRANPSFEWFDFSLQLSEFYLQRLRARVTTEKIFRQLGNTGSANERNWHCTTLVPKHLETPEIRKIHPIIQLNPIYKLRHPDPTLVASLTVTDPTLQVLGSWQKVQLKKAGGITSRMGFASFVFEGHLYIMGGEKYLSGPLHRDFWYIDLSALDEWRPLPGYPVPEYLTGKLTGYSMVVNGECAYLFTGRKDVDVFHLRTHTWSSIRTSVEGSQPWPYPRERIVDYAMQCVRGKIYVFGGTHDLSQVGCNLLMELDIASRTWTRLSGTAQPTRASYAGPGPRSLACSWVGKDQNTLYILYGVADRQAAMLANQAHGAENSYANDDLWSWDIAACTWTRRRLIGNTPAPRTEMACTYNAALDKVITFGGYTPTCPSHFARDTVFVFTYYGDTFMYGTDAGGAAASWKHVLTRGFPTYRAQAQLVSDHTTGRTFLFGGYVNSEYVPSRSKETSRSFADLWELRLSVPGGHFADVDVEDEARTARAGPWQRCFTCGSAGPWKKCGGACNGQAFFCDARCLRDGWKEHKLKHKCSK</sequence>
<dbReference type="OrthoDB" id="432528at2759"/>
<dbReference type="Proteomes" id="UP000620124">
    <property type="component" value="Unassembled WGS sequence"/>
</dbReference>
<dbReference type="PANTHER" id="PTHR23244">
    <property type="entry name" value="KELCH REPEAT DOMAIN"/>
    <property type="match status" value="1"/>
</dbReference>
<dbReference type="PANTHER" id="PTHR23244:SF471">
    <property type="entry name" value="GUANINE NUCLEOTIDE-BINDING PROTEIN SUBUNIT BETA 1-RELATED"/>
    <property type="match status" value="1"/>
</dbReference>
<evidence type="ECO:0000313" key="1">
    <source>
        <dbReference type="EMBL" id="KAF7332954.1"/>
    </source>
</evidence>
<evidence type="ECO:0000313" key="2">
    <source>
        <dbReference type="Proteomes" id="UP000620124"/>
    </source>
</evidence>
<keyword evidence="2" id="KW-1185">Reference proteome</keyword>
<dbReference type="Pfam" id="PF24681">
    <property type="entry name" value="Kelch_KLHDC2_KLHL20_DRC7"/>
    <property type="match status" value="1"/>
</dbReference>
<reference evidence="1" key="1">
    <citation type="submission" date="2020-05" db="EMBL/GenBank/DDBJ databases">
        <title>Mycena genomes resolve the evolution of fungal bioluminescence.</title>
        <authorList>
            <person name="Tsai I.J."/>
        </authorList>
    </citation>
    <scope>NUCLEOTIDE SEQUENCE</scope>
    <source>
        <strain evidence="1">CCC161011</strain>
    </source>
</reference>
<proteinExistence type="predicted"/>
<dbReference type="InterPro" id="IPR015915">
    <property type="entry name" value="Kelch-typ_b-propeller"/>
</dbReference>
<evidence type="ECO:0008006" key="3">
    <source>
        <dbReference type="Google" id="ProtNLM"/>
    </source>
</evidence>
<dbReference type="InterPro" id="IPR011043">
    <property type="entry name" value="Gal_Oxase/kelch_b-propeller"/>
</dbReference>
<comment type="caution">
    <text evidence="1">The sequence shown here is derived from an EMBL/GenBank/DDBJ whole genome shotgun (WGS) entry which is preliminary data.</text>
</comment>
<dbReference type="SUPFAM" id="SSF50965">
    <property type="entry name" value="Galactose oxidase, central domain"/>
    <property type="match status" value="1"/>
</dbReference>
<organism evidence="1 2">
    <name type="scientific">Mycena venus</name>
    <dbReference type="NCBI Taxonomy" id="2733690"/>
    <lineage>
        <taxon>Eukaryota</taxon>
        <taxon>Fungi</taxon>
        <taxon>Dikarya</taxon>
        <taxon>Basidiomycota</taxon>
        <taxon>Agaricomycotina</taxon>
        <taxon>Agaricomycetes</taxon>
        <taxon>Agaricomycetidae</taxon>
        <taxon>Agaricales</taxon>
        <taxon>Marasmiineae</taxon>
        <taxon>Mycenaceae</taxon>
        <taxon>Mycena</taxon>
    </lineage>
</organism>
<dbReference type="Gene3D" id="2.120.10.80">
    <property type="entry name" value="Kelch-type beta propeller"/>
    <property type="match status" value="2"/>
</dbReference>
<dbReference type="AlphaFoldDB" id="A0A8H6X2A5"/>
<gene>
    <name evidence="1" type="ORF">MVEN_02401300</name>
</gene>